<sequence length="541" mass="61874">MTKSHKAFFATYFPHYLEYPSADIHHELFDITQDPGNKFAIILTFRGSGKSTIVSLSYALWAILGFQQKHFVVLVTKTQDQAKKLIDAIKREFETNKLLQNDFGKVHEESSPWNSTALTFANQTAQITAISIDQAMRGMRFQNFRPDLIILDDIEDSASVRTVASRDRLEEWLEKDLLPAGDVNTRTILVGNNLHPDSLPSRLINKVQAGQFDARVVKCPLVDENGNCAWLGKFPTKEKLNEFRNSFPSDRTWRQEFLLQPVLSDEQVVEEKHIQFYDKIKTNRGGYDHAAIGIDLACSTSPKADKTAMVSARVVGCGDKMKIYILPSIVNSRLEIHNSLNECLLLMKRIDPNGHDGKRDVRVYVESVGFQKTFVQQLMSRNVRRVEEFYPNSMGDKRERLFVASDLIKSGQVLFPRVGAEELIQQLIYFGIERYDDLVDAFTTLVAKAIENNPKHRTFGVAVGNMNEIMTAEQLRQERESQRLEQEVHMQAWDYQIYLNELHKQGKVPDLHTSPNLNHDDEIEDDVGDYKEVDSAETNDE</sequence>
<evidence type="ECO:0008006" key="4">
    <source>
        <dbReference type="Google" id="ProtNLM"/>
    </source>
</evidence>
<proteinExistence type="predicted"/>
<comment type="caution">
    <text evidence="2">The sequence shown here is derived from an EMBL/GenBank/DDBJ whole genome shotgun (WGS) entry which is preliminary data.</text>
</comment>
<dbReference type="Gene3D" id="3.40.50.300">
    <property type="entry name" value="P-loop containing nucleotide triphosphate hydrolases"/>
    <property type="match status" value="1"/>
</dbReference>
<evidence type="ECO:0000256" key="1">
    <source>
        <dbReference type="SAM" id="MobiDB-lite"/>
    </source>
</evidence>
<dbReference type="AlphaFoldDB" id="A0A2M8LIH2"/>
<feature type="region of interest" description="Disordered" evidence="1">
    <location>
        <begin position="509"/>
        <end position="541"/>
    </location>
</feature>
<dbReference type="SUPFAM" id="SSF52540">
    <property type="entry name" value="P-loop containing nucleoside triphosphate hydrolases"/>
    <property type="match status" value="1"/>
</dbReference>
<dbReference type="InterPro" id="IPR027417">
    <property type="entry name" value="P-loop_NTPase"/>
</dbReference>
<gene>
    <name evidence="2" type="ORF">COV05_00085</name>
</gene>
<organism evidence="2 3">
    <name type="scientific">Candidatus Uhrbacteria bacterium CG10_big_fil_rev_8_21_14_0_10_48_16</name>
    <dbReference type="NCBI Taxonomy" id="1975038"/>
    <lineage>
        <taxon>Bacteria</taxon>
        <taxon>Candidatus Uhriibacteriota</taxon>
    </lineage>
</organism>
<name>A0A2M8LIH2_9BACT</name>
<reference evidence="3" key="1">
    <citation type="submission" date="2017-09" db="EMBL/GenBank/DDBJ databases">
        <title>Depth-based differentiation of microbial function through sediment-hosted aquifers and enrichment of novel symbionts in the deep terrestrial subsurface.</title>
        <authorList>
            <person name="Probst A.J."/>
            <person name="Ladd B."/>
            <person name="Jarett J.K."/>
            <person name="Geller-Mcgrath D.E."/>
            <person name="Sieber C.M.K."/>
            <person name="Emerson J.B."/>
            <person name="Anantharaman K."/>
            <person name="Thomas B.C."/>
            <person name="Malmstrom R."/>
            <person name="Stieglmeier M."/>
            <person name="Klingl A."/>
            <person name="Woyke T."/>
            <person name="Ryan C.M."/>
            <person name="Banfield J.F."/>
        </authorList>
    </citation>
    <scope>NUCLEOTIDE SEQUENCE [LARGE SCALE GENOMIC DNA]</scope>
</reference>
<evidence type="ECO:0000313" key="3">
    <source>
        <dbReference type="Proteomes" id="UP000231436"/>
    </source>
</evidence>
<evidence type="ECO:0000313" key="2">
    <source>
        <dbReference type="EMBL" id="PJE77237.1"/>
    </source>
</evidence>
<dbReference type="Proteomes" id="UP000231436">
    <property type="component" value="Unassembled WGS sequence"/>
</dbReference>
<dbReference type="EMBL" id="PFEU01000002">
    <property type="protein sequence ID" value="PJE77237.1"/>
    <property type="molecule type" value="Genomic_DNA"/>
</dbReference>
<accession>A0A2M8LIH2</accession>
<protein>
    <recommendedName>
        <fullName evidence="4">Terminase large subunit gp17-like C-terminal domain-containing protein</fullName>
    </recommendedName>
</protein>